<proteinExistence type="predicted"/>
<gene>
    <name evidence="1" type="ORF">RRG08_058623</name>
</gene>
<comment type="caution">
    <text evidence="1">The sequence shown here is derived from an EMBL/GenBank/DDBJ whole genome shotgun (WGS) entry which is preliminary data.</text>
</comment>
<accession>A0AAE0Z0V4</accession>
<organism evidence="1 2">
    <name type="scientific">Elysia crispata</name>
    <name type="common">lettuce slug</name>
    <dbReference type="NCBI Taxonomy" id="231223"/>
    <lineage>
        <taxon>Eukaryota</taxon>
        <taxon>Metazoa</taxon>
        <taxon>Spiralia</taxon>
        <taxon>Lophotrochozoa</taxon>
        <taxon>Mollusca</taxon>
        <taxon>Gastropoda</taxon>
        <taxon>Heterobranchia</taxon>
        <taxon>Euthyneura</taxon>
        <taxon>Panpulmonata</taxon>
        <taxon>Sacoglossa</taxon>
        <taxon>Placobranchoidea</taxon>
        <taxon>Plakobranchidae</taxon>
        <taxon>Elysia</taxon>
    </lineage>
</organism>
<dbReference type="EMBL" id="JAWDGP010004969">
    <property type="protein sequence ID" value="KAK3760625.1"/>
    <property type="molecule type" value="Genomic_DNA"/>
</dbReference>
<evidence type="ECO:0000313" key="2">
    <source>
        <dbReference type="Proteomes" id="UP001283361"/>
    </source>
</evidence>
<sequence length="113" mass="13076">MKFSGLRRLHSGNTSTVRLHDGGVGRGINPGLQGFKHSLKARRALFQVLFIFSFCPQAPRRCGDDLCDSRLATRDYFRWFRAESLLHRALIRQTIGYLKLIWNLILDYHITSK</sequence>
<keyword evidence="2" id="KW-1185">Reference proteome</keyword>
<protein>
    <submittedName>
        <fullName evidence="1">Uncharacterized protein</fullName>
    </submittedName>
</protein>
<dbReference type="AlphaFoldDB" id="A0AAE0Z0V4"/>
<evidence type="ECO:0000313" key="1">
    <source>
        <dbReference type="EMBL" id="KAK3760625.1"/>
    </source>
</evidence>
<dbReference type="Proteomes" id="UP001283361">
    <property type="component" value="Unassembled WGS sequence"/>
</dbReference>
<name>A0AAE0Z0V4_9GAST</name>
<reference evidence="1" key="1">
    <citation type="journal article" date="2023" name="G3 (Bethesda)">
        <title>A reference genome for the long-term kleptoplast-retaining sea slug Elysia crispata morphotype clarki.</title>
        <authorList>
            <person name="Eastman K.E."/>
            <person name="Pendleton A.L."/>
            <person name="Shaikh M.A."/>
            <person name="Suttiyut T."/>
            <person name="Ogas R."/>
            <person name="Tomko P."/>
            <person name="Gavelis G."/>
            <person name="Widhalm J.R."/>
            <person name="Wisecaver J.H."/>
        </authorList>
    </citation>
    <scope>NUCLEOTIDE SEQUENCE</scope>
    <source>
        <strain evidence="1">ECLA1</strain>
    </source>
</reference>